<sequence>TETNSWYELEMIINSNFPKFNINLYDNSRNSIFPEINNMTNKHFFNTNKTIVYFIAKSNTTTVNLNNIFLDNISIKKIDRHYIRIKIPHDIIRKTSESSIGKYYMESVFKM</sequence>
<feature type="non-terminal residue" evidence="1">
    <location>
        <position position="1"/>
    </location>
</feature>
<accession>A0A3G5AAN3</accession>
<reference evidence="1" key="1">
    <citation type="submission" date="2018-10" db="EMBL/GenBank/DDBJ databases">
        <title>Hidden diversity of soil giant viruses.</title>
        <authorList>
            <person name="Schulz F."/>
            <person name="Alteio L."/>
            <person name="Goudeau D."/>
            <person name="Ryan E.M."/>
            <person name="Malmstrom R.R."/>
            <person name="Blanchard J."/>
            <person name="Woyke T."/>
        </authorList>
    </citation>
    <scope>NUCLEOTIDE SEQUENCE</scope>
    <source>
        <strain evidence="1">HOV1</strain>
    </source>
</reference>
<gene>
    <name evidence="1" type="ORF">Homavirus45_1</name>
</gene>
<protein>
    <submittedName>
        <fullName evidence="1">Uncharacterized protein</fullName>
    </submittedName>
</protein>
<proteinExistence type="predicted"/>
<name>A0A3G5AAN3_9VIRU</name>
<evidence type="ECO:0000313" key="1">
    <source>
        <dbReference type="EMBL" id="AYV82399.1"/>
    </source>
</evidence>
<dbReference type="EMBL" id="MK072376">
    <property type="protein sequence ID" value="AYV82399.1"/>
    <property type="molecule type" value="Genomic_DNA"/>
</dbReference>
<organism evidence="1">
    <name type="scientific">Homavirus sp</name>
    <dbReference type="NCBI Taxonomy" id="2487769"/>
    <lineage>
        <taxon>Viruses</taxon>
        <taxon>Varidnaviria</taxon>
        <taxon>Bamfordvirae</taxon>
        <taxon>Nucleocytoviricota</taxon>
        <taxon>Megaviricetes</taxon>
        <taxon>Imitervirales</taxon>
        <taxon>Mimiviridae</taxon>
        <taxon>Klosneuvirinae</taxon>
    </lineage>
</organism>